<dbReference type="Gramene" id="rna-AYBTSS11_LOCUS25119">
    <property type="protein sequence ID" value="CAJ1973061.1"/>
    <property type="gene ID" value="gene-AYBTSS11_LOCUS25119"/>
</dbReference>
<keyword evidence="2" id="KW-1185">Reference proteome</keyword>
<evidence type="ECO:0000313" key="2">
    <source>
        <dbReference type="Proteomes" id="UP001189624"/>
    </source>
</evidence>
<evidence type="ECO:0000313" key="1">
    <source>
        <dbReference type="EMBL" id="CAJ1973061.1"/>
    </source>
</evidence>
<sequence length="154" mass="17455">MKRSRASKGRQLRRIELNGSCNKLLGIYEPSNWGVENMEDHPKGDVCRRVLRCEKNKERGGVEKQSNKNILKVSDEKEGRKWKGSLYNASLEEMKSDAFLLVHSLNLLTSATATCQHHSTNWDPHAPSFLLQLLFIPTSPPTRPPSLPLSLCFL</sequence>
<protein>
    <submittedName>
        <fullName evidence="1">Uncharacterized protein</fullName>
    </submittedName>
</protein>
<gene>
    <name evidence="1" type="ORF">AYBTSS11_LOCUS25119</name>
</gene>
<dbReference type="AlphaFoldDB" id="A0AA86SUK2"/>
<organism evidence="1 2">
    <name type="scientific">Sphenostylis stenocarpa</name>
    <dbReference type="NCBI Taxonomy" id="92480"/>
    <lineage>
        <taxon>Eukaryota</taxon>
        <taxon>Viridiplantae</taxon>
        <taxon>Streptophyta</taxon>
        <taxon>Embryophyta</taxon>
        <taxon>Tracheophyta</taxon>
        <taxon>Spermatophyta</taxon>
        <taxon>Magnoliopsida</taxon>
        <taxon>eudicotyledons</taxon>
        <taxon>Gunneridae</taxon>
        <taxon>Pentapetalae</taxon>
        <taxon>rosids</taxon>
        <taxon>fabids</taxon>
        <taxon>Fabales</taxon>
        <taxon>Fabaceae</taxon>
        <taxon>Papilionoideae</taxon>
        <taxon>50 kb inversion clade</taxon>
        <taxon>NPAAA clade</taxon>
        <taxon>indigoferoid/millettioid clade</taxon>
        <taxon>Phaseoleae</taxon>
        <taxon>Sphenostylis</taxon>
    </lineage>
</organism>
<proteinExistence type="predicted"/>
<name>A0AA86SUK2_9FABA</name>
<dbReference type="EMBL" id="OY731406">
    <property type="protein sequence ID" value="CAJ1973061.1"/>
    <property type="molecule type" value="Genomic_DNA"/>
</dbReference>
<reference evidence="1" key="1">
    <citation type="submission" date="2023-10" db="EMBL/GenBank/DDBJ databases">
        <authorList>
            <person name="Domelevo Entfellner J.-B."/>
        </authorList>
    </citation>
    <scope>NUCLEOTIDE SEQUENCE</scope>
</reference>
<dbReference type="Proteomes" id="UP001189624">
    <property type="component" value="Chromosome 9"/>
</dbReference>
<accession>A0AA86SUK2</accession>